<feature type="domain" description="FAD-binding PCMH-type" evidence="8">
    <location>
        <begin position="70"/>
        <end position="286"/>
    </location>
</feature>
<name>A0AAV9AD35_ACOGR</name>
<keyword evidence="5" id="KW-0274">FAD</keyword>
<keyword evidence="4 7" id="KW-0732">Signal</keyword>
<evidence type="ECO:0000256" key="4">
    <source>
        <dbReference type="ARBA" id="ARBA00022729"/>
    </source>
</evidence>
<evidence type="ECO:0000313" key="9">
    <source>
        <dbReference type="EMBL" id="KAK1262085.1"/>
    </source>
</evidence>
<comment type="cofactor">
    <cofactor evidence="1">
        <name>FAD</name>
        <dbReference type="ChEBI" id="CHEBI:57692"/>
    </cofactor>
</comment>
<dbReference type="InterPro" id="IPR016167">
    <property type="entry name" value="FAD-bd_PCMH_sub1"/>
</dbReference>
<dbReference type="Pfam" id="PF08031">
    <property type="entry name" value="BBE"/>
    <property type="match status" value="1"/>
</dbReference>
<evidence type="ECO:0000256" key="2">
    <source>
        <dbReference type="ARBA" id="ARBA00005466"/>
    </source>
</evidence>
<dbReference type="SUPFAM" id="SSF56176">
    <property type="entry name" value="FAD-binding/transporter-associated domain-like"/>
    <property type="match status" value="1"/>
</dbReference>
<dbReference type="Pfam" id="PF01565">
    <property type="entry name" value="FAD_binding_4"/>
    <property type="match status" value="1"/>
</dbReference>
<comment type="caution">
    <text evidence="9">The sequence shown here is derived from an EMBL/GenBank/DDBJ whole genome shotgun (WGS) entry which is preliminary data.</text>
</comment>
<dbReference type="InterPro" id="IPR016166">
    <property type="entry name" value="FAD-bd_PCMH"/>
</dbReference>
<dbReference type="PANTHER" id="PTHR32448">
    <property type="entry name" value="OS08G0158400 PROTEIN"/>
    <property type="match status" value="1"/>
</dbReference>
<evidence type="ECO:0000256" key="3">
    <source>
        <dbReference type="ARBA" id="ARBA00022630"/>
    </source>
</evidence>
<gene>
    <name evidence="9" type="ORF">QJS04_geneDACA001010</name>
</gene>
<feature type="signal peptide" evidence="7">
    <location>
        <begin position="1"/>
        <end position="22"/>
    </location>
</feature>
<dbReference type="GO" id="GO:0016491">
    <property type="term" value="F:oxidoreductase activity"/>
    <property type="evidence" value="ECO:0007669"/>
    <property type="project" value="InterPro"/>
</dbReference>
<evidence type="ECO:0000259" key="8">
    <source>
        <dbReference type="PROSITE" id="PS51387"/>
    </source>
</evidence>
<feature type="chain" id="PRO_5043496785" evidence="7">
    <location>
        <begin position="23"/>
        <end position="476"/>
    </location>
</feature>
<dbReference type="Proteomes" id="UP001179952">
    <property type="component" value="Unassembled WGS sequence"/>
</dbReference>
<sequence>MEHLHLLLLSLSLLITSTTTSSSSSTDFASCLKSNNINNFTLSSDTTTTSSFNHFLNYSIQNLRFNPDSSPLKPVALVLPDTLRRLRATVLCSRRASLTIRLRSGGHSYEGLSYVSGGPDPFVVVDMMNLNQVRVSPETRTAWVEAGATLGETYFAIHDSAGSQLVPERVTGFVINRAGSTQLVTQLVHMWQHVAHGLPDKFYLSAFVGAGLPEYRGEPPGFSVTFKGFYQGGIREAVEVLAGRFPELGVEADECKEMSWIESIVYFSGLGEGGSVNDLKDRVMHDKKFFKAKSDYVRSPITYVDLYGAFEVLAEQPKAYLILDPYGGLMSRIESDAIPFPHRDGNIYAVQYLIEWRREDDWRSDEYMKWLRLFYEYMRPFVSAGPRAAYVNYLDLDLGTTGSTGGVEGSSDSMAEARRFGERYFLGNYDRLVRAKTAIDPDNVFCNPQSIPPLPMGRSASVASPEPSDVVLSFFD</sequence>
<dbReference type="Gene3D" id="3.30.43.10">
    <property type="entry name" value="Uridine Diphospho-n-acetylenolpyruvylglucosamine Reductase, domain 2"/>
    <property type="match status" value="1"/>
</dbReference>
<evidence type="ECO:0000256" key="7">
    <source>
        <dbReference type="SAM" id="SignalP"/>
    </source>
</evidence>
<dbReference type="InterPro" id="IPR006094">
    <property type="entry name" value="Oxid_FAD_bind_N"/>
</dbReference>
<reference evidence="9" key="2">
    <citation type="submission" date="2023-06" db="EMBL/GenBank/DDBJ databases">
        <authorList>
            <person name="Ma L."/>
            <person name="Liu K.-W."/>
            <person name="Li Z."/>
            <person name="Hsiao Y.-Y."/>
            <person name="Qi Y."/>
            <person name="Fu T."/>
            <person name="Tang G."/>
            <person name="Zhang D."/>
            <person name="Sun W.-H."/>
            <person name="Liu D.-K."/>
            <person name="Li Y."/>
            <person name="Chen G.-Z."/>
            <person name="Liu X.-D."/>
            <person name="Liao X.-Y."/>
            <person name="Jiang Y.-T."/>
            <person name="Yu X."/>
            <person name="Hao Y."/>
            <person name="Huang J."/>
            <person name="Zhao X.-W."/>
            <person name="Ke S."/>
            <person name="Chen Y.-Y."/>
            <person name="Wu W.-L."/>
            <person name="Hsu J.-L."/>
            <person name="Lin Y.-F."/>
            <person name="Huang M.-D."/>
            <person name="Li C.-Y."/>
            <person name="Huang L."/>
            <person name="Wang Z.-W."/>
            <person name="Zhao X."/>
            <person name="Zhong W.-Y."/>
            <person name="Peng D.-H."/>
            <person name="Ahmad S."/>
            <person name="Lan S."/>
            <person name="Zhang J.-S."/>
            <person name="Tsai W.-C."/>
            <person name="Van De Peer Y."/>
            <person name="Liu Z.-J."/>
        </authorList>
    </citation>
    <scope>NUCLEOTIDE SEQUENCE</scope>
    <source>
        <strain evidence="9">SCP</strain>
        <tissue evidence="9">Leaves</tissue>
    </source>
</reference>
<organism evidence="9 10">
    <name type="scientific">Acorus gramineus</name>
    <name type="common">Dwarf sweet flag</name>
    <dbReference type="NCBI Taxonomy" id="55184"/>
    <lineage>
        <taxon>Eukaryota</taxon>
        <taxon>Viridiplantae</taxon>
        <taxon>Streptophyta</taxon>
        <taxon>Embryophyta</taxon>
        <taxon>Tracheophyta</taxon>
        <taxon>Spermatophyta</taxon>
        <taxon>Magnoliopsida</taxon>
        <taxon>Liliopsida</taxon>
        <taxon>Acoraceae</taxon>
        <taxon>Acorus</taxon>
    </lineage>
</organism>
<keyword evidence="6" id="KW-0325">Glycoprotein</keyword>
<dbReference type="GO" id="GO:0071949">
    <property type="term" value="F:FAD binding"/>
    <property type="evidence" value="ECO:0007669"/>
    <property type="project" value="InterPro"/>
</dbReference>
<accession>A0AAV9AD35</accession>
<keyword evidence="3" id="KW-0285">Flavoprotein</keyword>
<protein>
    <submittedName>
        <fullName evidence="9">Reticuline oxidase</fullName>
    </submittedName>
</protein>
<dbReference type="Gene3D" id="3.40.462.20">
    <property type="match status" value="1"/>
</dbReference>
<evidence type="ECO:0000256" key="1">
    <source>
        <dbReference type="ARBA" id="ARBA00001974"/>
    </source>
</evidence>
<dbReference type="InterPro" id="IPR036318">
    <property type="entry name" value="FAD-bd_PCMH-like_sf"/>
</dbReference>
<evidence type="ECO:0000313" key="10">
    <source>
        <dbReference type="Proteomes" id="UP001179952"/>
    </source>
</evidence>
<evidence type="ECO:0000256" key="6">
    <source>
        <dbReference type="ARBA" id="ARBA00023180"/>
    </source>
</evidence>
<dbReference type="PROSITE" id="PS51387">
    <property type="entry name" value="FAD_PCMH"/>
    <property type="match status" value="1"/>
</dbReference>
<evidence type="ECO:0000256" key="5">
    <source>
        <dbReference type="ARBA" id="ARBA00022827"/>
    </source>
</evidence>
<keyword evidence="10" id="KW-1185">Reference proteome</keyword>
<reference evidence="9" key="1">
    <citation type="journal article" date="2023" name="Nat. Commun.">
        <title>Diploid and tetraploid genomes of Acorus and the evolution of monocots.</title>
        <authorList>
            <person name="Ma L."/>
            <person name="Liu K.W."/>
            <person name="Li Z."/>
            <person name="Hsiao Y.Y."/>
            <person name="Qi Y."/>
            <person name="Fu T."/>
            <person name="Tang G.D."/>
            <person name="Zhang D."/>
            <person name="Sun W.H."/>
            <person name="Liu D.K."/>
            <person name="Li Y."/>
            <person name="Chen G.Z."/>
            <person name="Liu X.D."/>
            <person name="Liao X.Y."/>
            <person name="Jiang Y.T."/>
            <person name="Yu X."/>
            <person name="Hao Y."/>
            <person name="Huang J."/>
            <person name="Zhao X.W."/>
            <person name="Ke S."/>
            <person name="Chen Y.Y."/>
            <person name="Wu W.L."/>
            <person name="Hsu J.L."/>
            <person name="Lin Y.F."/>
            <person name="Huang M.D."/>
            <person name="Li C.Y."/>
            <person name="Huang L."/>
            <person name="Wang Z.W."/>
            <person name="Zhao X."/>
            <person name="Zhong W.Y."/>
            <person name="Peng D.H."/>
            <person name="Ahmad S."/>
            <person name="Lan S."/>
            <person name="Zhang J.S."/>
            <person name="Tsai W.C."/>
            <person name="Van de Peer Y."/>
            <person name="Liu Z.J."/>
        </authorList>
    </citation>
    <scope>NUCLEOTIDE SEQUENCE</scope>
    <source>
        <strain evidence="9">SCP</strain>
    </source>
</reference>
<dbReference type="EMBL" id="JAUJYN010000010">
    <property type="protein sequence ID" value="KAK1262085.1"/>
    <property type="molecule type" value="Genomic_DNA"/>
</dbReference>
<comment type="similarity">
    <text evidence="2">Belongs to the oxygen-dependent FAD-linked oxidoreductase family.</text>
</comment>
<proteinExistence type="inferred from homology"/>
<dbReference type="InterPro" id="IPR012951">
    <property type="entry name" value="BBE"/>
</dbReference>
<dbReference type="AlphaFoldDB" id="A0AAV9AD35"/>